<feature type="compositionally biased region" description="Basic residues" evidence="2">
    <location>
        <begin position="295"/>
        <end position="306"/>
    </location>
</feature>
<evidence type="ECO:0000256" key="1">
    <source>
        <dbReference type="ARBA" id="ARBA00010568"/>
    </source>
</evidence>
<dbReference type="InterPro" id="IPR015034">
    <property type="entry name" value="Bles03"/>
</dbReference>
<comment type="caution">
    <text evidence="3">The sequence shown here is derived from an EMBL/GenBank/DDBJ whole genome shotgun (WGS) entry which is preliminary data.</text>
</comment>
<evidence type="ECO:0000256" key="2">
    <source>
        <dbReference type="SAM" id="MobiDB-lite"/>
    </source>
</evidence>
<dbReference type="InterPro" id="IPR023398">
    <property type="entry name" value="TIF_eIF4e-like"/>
</dbReference>
<dbReference type="PANTHER" id="PTHR31977:SF1">
    <property type="entry name" value="UPF0696 PROTEIN C11ORF68"/>
    <property type="match status" value="1"/>
</dbReference>
<feature type="compositionally biased region" description="Basic and acidic residues" evidence="2">
    <location>
        <begin position="99"/>
        <end position="108"/>
    </location>
</feature>
<feature type="compositionally biased region" description="Acidic residues" evidence="2">
    <location>
        <begin position="311"/>
        <end position="322"/>
    </location>
</feature>
<dbReference type="Gene3D" id="3.30.760.10">
    <property type="entry name" value="RNA Cap, Translation Initiation Factor Eif4e"/>
    <property type="match status" value="1"/>
</dbReference>
<dbReference type="Proteomes" id="UP000736335">
    <property type="component" value="Unassembled WGS sequence"/>
</dbReference>
<sequence>MTNTEDTAPQFSDYPYSWDPGCGVTLDDFLKKRPSMVEDDGTKPWIWVKGSDPLREDANIDAALEEAADLLKEVSARVEEIKNDPSIPVRSNKKTGARSKKEIREEAQSEATTKLREIALRNGYLTGKWLVFTTPDKVDAIWNRLAHSLVSGPLSQTSAFHAKVSTTPRSPGPNYQHVICVYLPNVFDKDDVTKTGALLNPSCLQVMKVLLRNHGLNLSGAKSDLYTGIHLDSKHASGIPSTVWKNASLLKEDEIKQLKDEFFSSLEAEKHKKDDAKGKVGDGKEDEKAESTSKPKPKPRLQLKKKKVDDDPFASDDEEEEPKGETSKRPLKATSKPPSKVGGKPPSKAGNTAKKPPSKARTTVKRTREESESGEDEKPKRRAPLKSKE</sequence>
<reference evidence="3" key="1">
    <citation type="journal article" date="2020" name="Nat. Commun.">
        <title>Large-scale genome sequencing of mycorrhizal fungi provides insights into the early evolution of symbiotic traits.</title>
        <authorList>
            <person name="Miyauchi S."/>
            <person name="Kiss E."/>
            <person name="Kuo A."/>
            <person name="Drula E."/>
            <person name="Kohler A."/>
            <person name="Sanchez-Garcia M."/>
            <person name="Morin E."/>
            <person name="Andreopoulos B."/>
            <person name="Barry K.W."/>
            <person name="Bonito G."/>
            <person name="Buee M."/>
            <person name="Carver A."/>
            <person name="Chen C."/>
            <person name="Cichocki N."/>
            <person name="Clum A."/>
            <person name="Culley D."/>
            <person name="Crous P.W."/>
            <person name="Fauchery L."/>
            <person name="Girlanda M."/>
            <person name="Hayes R.D."/>
            <person name="Keri Z."/>
            <person name="LaButti K."/>
            <person name="Lipzen A."/>
            <person name="Lombard V."/>
            <person name="Magnuson J."/>
            <person name="Maillard F."/>
            <person name="Murat C."/>
            <person name="Nolan M."/>
            <person name="Ohm R.A."/>
            <person name="Pangilinan J."/>
            <person name="Pereira M.F."/>
            <person name="Perotto S."/>
            <person name="Peter M."/>
            <person name="Pfister S."/>
            <person name="Riley R."/>
            <person name="Sitrit Y."/>
            <person name="Stielow J.B."/>
            <person name="Szollosi G."/>
            <person name="Zifcakova L."/>
            <person name="Stursova M."/>
            <person name="Spatafora J.W."/>
            <person name="Tedersoo L."/>
            <person name="Vaario L.M."/>
            <person name="Yamada A."/>
            <person name="Yan M."/>
            <person name="Wang P."/>
            <person name="Xu J."/>
            <person name="Bruns T."/>
            <person name="Baldrian P."/>
            <person name="Vilgalys R."/>
            <person name="Dunand C."/>
            <person name="Henrissat B."/>
            <person name="Grigoriev I.V."/>
            <person name="Hibbett D."/>
            <person name="Nagy L.G."/>
            <person name="Martin F.M."/>
        </authorList>
    </citation>
    <scope>NUCLEOTIDE SEQUENCE</scope>
    <source>
        <strain evidence="3">UH-Tt-Lm1</strain>
    </source>
</reference>
<evidence type="ECO:0000313" key="4">
    <source>
        <dbReference type="Proteomes" id="UP000736335"/>
    </source>
</evidence>
<feature type="region of interest" description="Disordered" evidence="2">
    <location>
        <begin position="269"/>
        <end position="389"/>
    </location>
</feature>
<dbReference type="SUPFAM" id="SSF55418">
    <property type="entry name" value="eIF4e-like"/>
    <property type="match status" value="1"/>
</dbReference>
<comment type="similarity">
    <text evidence="1">Belongs to the UPF0696 family.</text>
</comment>
<feature type="region of interest" description="Disordered" evidence="2">
    <location>
        <begin position="85"/>
        <end position="108"/>
    </location>
</feature>
<feature type="compositionally biased region" description="Basic residues" evidence="2">
    <location>
        <begin position="356"/>
        <end position="365"/>
    </location>
</feature>
<dbReference type="EMBL" id="WIUZ02000026">
    <property type="protein sequence ID" value="KAF9777872.1"/>
    <property type="molecule type" value="Genomic_DNA"/>
</dbReference>
<keyword evidence="4" id="KW-1185">Reference proteome</keyword>
<feature type="compositionally biased region" description="Low complexity" evidence="2">
    <location>
        <begin position="335"/>
        <end position="350"/>
    </location>
</feature>
<proteinExistence type="inferred from homology"/>
<feature type="compositionally biased region" description="Basic and acidic residues" evidence="2">
    <location>
        <begin position="366"/>
        <end position="379"/>
    </location>
</feature>
<feature type="compositionally biased region" description="Basic residues" evidence="2">
    <location>
        <begin position="380"/>
        <end position="389"/>
    </location>
</feature>
<protein>
    <submittedName>
        <fullName evidence="3">Uncharacterized protein</fullName>
    </submittedName>
</protein>
<evidence type="ECO:0000313" key="3">
    <source>
        <dbReference type="EMBL" id="KAF9777872.1"/>
    </source>
</evidence>
<accession>A0A9P6L0W6</accession>
<gene>
    <name evidence="3" type="ORF">BJ322DRAFT_1102259</name>
</gene>
<name>A0A9P6L0W6_9AGAM</name>
<feature type="compositionally biased region" description="Basic and acidic residues" evidence="2">
    <location>
        <begin position="269"/>
        <end position="293"/>
    </location>
</feature>
<dbReference type="AlphaFoldDB" id="A0A9P6L0W6"/>
<dbReference type="PANTHER" id="PTHR31977">
    <property type="entry name" value="UPF0696 PROTEIN C11ORF68"/>
    <property type="match status" value="1"/>
</dbReference>
<reference evidence="3" key="2">
    <citation type="submission" date="2020-11" db="EMBL/GenBank/DDBJ databases">
        <authorList>
            <consortium name="DOE Joint Genome Institute"/>
            <person name="Kuo A."/>
            <person name="Miyauchi S."/>
            <person name="Kiss E."/>
            <person name="Drula E."/>
            <person name="Kohler A."/>
            <person name="Sanchez-Garcia M."/>
            <person name="Andreopoulos B."/>
            <person name="Barry K.W."/>
            <person name="Bonito G."/>
            <person name="Buee M."/>
            <person name="Carver A."/>
            <person name="Chen C."/>
            <person name="Cichocki N."/>
            <person name="Clum A."/>
            <person name="Culley D."/>
            <person name="Crous P.W."/>
            <person name="Fauchery L."/>
            <person name="Girlanda M."/>
            <person name="Hayes R."/>
            <person name="Keri Z."/>
            <person name="Labutti K."/>
            <person name="Lipzen A."/>
            <person name="Lombard V."/>
            <person name="Magnuson J."/>
            <person name="Maillard F."/>
            <person name="Morin E."/>
            <person name="Murat C."/>
            <person name="Nolan M."/>
            <person name="Ohm R."/>
            <person name="Pangilinan J."/>
            <person name="Pereira M."/>
            <person name="Perotto S."/>
            <person name="Peter M."/>
            <person name="Riley R."/>
            <person name="Sitrit Y."/>
            <person name="Stielow B."/>
            <person name="Szollosi G."/>
            <person name="Zifcakova L."/>
            <person name="Stursova M."/>
            <person name="Spatafora J.W."/>
            <person name="Tedersoo L."/>
            <person name="Vaario L.-M."/>
            <person name="Yamada A."/>
            <person name="Yan M."/>
            <person name="Wang P."/>
            <person name="Xu J."/>
            <person name="Bruns T."/>
            <person name="Baldrian P."/>
            <person name="Vilgalys R."/>
            <person name="Henrissat B."/>
            <person name="Grigoriev I.V."/>
            <person name="Hibbett D."/>
            <person name="Nagy L.G."/>
            <person name="Martin F.M."/>
        </authorList>
    </citation>
    <scope>NUCLEOTIDE SEQUENCE</scope>
    <source>
        <strain evidence="3">UH-Tt-Lm1</strain>
    </source>
</reference>
<dbReference type="OrthoDB" id="10067381at2759"/>
<organism evidence="3 4">
    <name type="scientific">Thelephora terrestris</name>
    <dbReference type="NCBI Taxonomy" id="56493"/>
    <lineage>
        <taxon>Eukaryota</taxon>
        <taxon>Fungi</taxon>
        <taxon>Dikarya</taxon>
        <taxon>Basidiomycota</taxon>
        <taxon>Agaricomycotina</taxon>
        <taxon>Agaricomycetes</taxon>
        <taxon>Thelephorales</taxon>
        <taxon>Thelephoraceae</taxon>
        <taxon>Thelephora</taxon>
    </lineage>
</organism>
<dbReference type="Pfam" id="PF08939">
    <property type="entry name" value="Bles03"/>
    <property type="match status" value="1"/>
</dbReference>